<keyword evidence="4" id="KW-1185">Reference proteome</keyword>
<name>A0A098DEM1_GIBZE</name>
<organism evidence="2 4">
    <name type="scientific">Gibberella zeae (strain ATCC MYA-4620 / CBS 123657 / FGSC 9075 / NRRL 31084 / PH-1)</name>
    <name type="common">Wheat head blight fungus</name>
    <name type="synonym">Fusarium graminearum</name>
    <dbReference type="NCBI Taxonomy" id="229533"/>
    <lineage>
        <taxon>Eukaryota</taxon>
        <taxon>Fungi</taxon>
        <taxon>Dikarya</taxon>
        <taxon>Ascomycota</taxon>
        <taxon>Pezizomycotina</taxon>
        <taxon>Sordariomycetes</taxon>
        <taxon>Hypocreomycetidae</taxon>
        <taxon>Hypocreales</taxon>
        <taxon>Nectriaceae</taxon>
        <taxon>Fusarium</taxon>
    </lineage>
</organism>
<feature type="region of interest" description="Disordered" evidence="1">
    <location>
        <begin position="1"/>
        <end position="69"/>
    </location>
</feature>
<dbReference type="Proteomes" id="UP000070720">
    <property type="component" value="Chromosome 2"/>
</dbReference>
<accession>A0A0E0RYR1</accession>
<dbReference type="InParanoid" id="A0A098DEM1"/>
<dbReference type="AlphaFoldDB" id="A0A098DEM1"/>
<reference evidence="3 4" key="1">
    <citation type="journal article" date="2007" name="Science">
        <title>The Fusarium graminearum genome reveals a link between localized polymorphism and pathogen specialization.</title>
        <authorList>
            <person name="Cuomo C.A."/>
            <person name="Gueldener U."/>
            <person name="Xu J.-R."/>
            <person name="Trail F."/>
            <person name="Turgeon B.G."/>
            <person name="Di Pietro A."/>
            <person name="Walton J.D."/>
            <person name="Ma L.-J."/>
            <person name="Baker S.E."/>
            <person name="Rep M."/>
            <person name="Adam G."/>
            <person name="Antoniw J."/>
            <person name="Baldwin T."/>
            <person name="Calvo S.E."/>
            <person name="Chang Y.-L."/>
            <person name="DeCaprio D."/>
            <person name="Gale L.R."/>
            <person name="Gnerre S."/>
            <person name="Goswami R.S."/>
            <person name="Hammond-Kosack K."/>
            <person name="Harris L.J."/>
            <person name="Hilburn K."/>
            <person name="Kennell J.C."/>
            <person name="Kroken S."/>
            <person name="Magnuson J.K."/>
            <person name="Mannhaupt G."/>
            <person name="Mauceli E.W."/>
            <person name="Mewes H.-W."/>
            <person name="Mitterbauer R."/>
            <person name="Muehlbauer G."/>
            <person name="Muensterkoetter M."/>
            <person name="Nelson D."/>
            <person name="O'Donnell K."/>
            <person name="Ouellet T."/>
            <person name="Qi W."/>
            <person name="Quesneville H."/>
            <person name="Roncero M.I.G."/>
            <person name="Seong K.-Y."/>
            <person name="Tetko I.V."/>
            <person name="Urban M."/>
            <person name="Waalwijk C."/>
            <person name="Ward T.J."/>
            <person name="Yao J."/>
            <person name="Birren B.W."/>
            <person name="Kistler H.C."/>
        </authorList>
    </citation>
    <scope>NUCLEOTIDE SEQUENCE [LARGE SCALE GENOMIC DNA]</scope>
    <source>
        <strain evidence="4">ATCC MYA-4620 / CBS 123657 / FGSC 9075 / NRRL 31084 / PH-1</strain>
        <strain evidence="3">PH-1 / ATCC MYA-4620 / FGSC 9075 / NRRL 31084</strain>
    </source>
</reference>
<reference evidence="3" key="4">
    <citation type="submission" date="2017-01" db="UniProtKB">
        <authorList>
            <consortium name="EnsemblFungi"/>
        </authorList>
    </citation>
    <scope>IDENTIFICATION</scope>
    <source>
        <strain evidence="3">PH-1 / ATCC MYA-4620 / FGSC 9075 / NRRL 31084</strain>
    </source>
</reference>
<dbReference type="EMBL" id="HG970333">
    <property type="protein sequence ID" value="CEF76386.1"/>
    <property type="molecule type" value="Genomic_DNA"/>
</dbReference>
<evidence type="ECO:0000256" key="1">
    <source>
        <dbReference type="SAM" id="MobiDB-lite"/>
    </source>
</evidence>
<sequence>MTGDEQPGFPSFPGRPRKKEVSEEETITPKTESLQSFYGRELGQLQQRPHAEQGRSATVEQKVSPRMCH</sequence>
<evidence type="ECO:0000313" key="3">
    <source>
        <dbReference type="EnsemblFungi" id="CEF76386"/>
    </source>
</evidence>
<reference evidence="3 4" key="2">
    <citation type="journal article" date="2010" name="Nature">
        <title>Comparative genomics reveals mobile pathogenicity chromosomes in Fusarium.</title>
        <authorList>
            <person name="Ma L.J."/>
            <person name="van der Does H.C."/>
            <person name="Borkovich K.A."/>
            <person name="Coleman J.J."/>
            <person name="Daboussi M.J."/>
            <person name="Di Pietro A."/>
            <person name="Dufresne M."/>
            <person name="Freitag M."/>
            <person name="Grabherr M."/>
            <person name="Henrissat B."/>
            <person name="Houterman P.M."/>
            <person name="Kang S."/>
            <person name="Shim W.B."/>
            <person name="Woloshuk C."/>
            <person name="Xie X."/>
            <person name="Xu J.R."/>
            <person name="Antoniw J."/>
            <person name="Baker S.E."/>
            <person name="Bluhm B.H."/>
            <person name="Breakspear A."/>
            <person name="Brown D.W."/>
            <person name="Butchko R.A."/>
            <person name="Chapman S."/>
            <person name="Coulson R."/>
            <person name="Coutinho P.M."/>
            <person name="Danchin E.G."/>
            <person name="Diener A."/>
            <person name="Gale L.R."/>
            <person name="Gardiner D.M."/>
            <person name="Goff S."/>
            <person name="Hammond-Kosack K.E."/>
            <person name="Hilburn K."/>
            <person name="Hua-Van A."/>
            <person name="Jonkers W."/>
            <person name="Kazan K."/>
            <person name="Kodira C.D."/>
            <person name="Koehrsen M."/>
            <person name="Kumar L."/>
            <person name="Lee Y.H."/>
            <person name="Li L."/>
            <person name="Manners J.M."/>
            <person name="Miranda-Saavedra D."/>
            <person name="Mukherjee M."/>
            <person name="Park G."/>
            <person name="Park J."/>
            <person name="Park S.Y."/>
            <person name="Proctor R.H."/>
            <person name="Regev A."/>
            <person name="Ruiz-Roldan M.C."/>
            <person name="Sain D."/>
            <person name="Sakthikumar S."/>
            <person name="Sykes S."/>
            <person name="Schwartz D.C."/>
            <person name="Turgeon B.G."/>
            <person name="Wapinski I."/>
            <person name="Yoder O."/>
            <person name="Young S."/>
            <person name="Zeng Q."/>
            <person name="Zhou S."/>
            <person name="Galagan J."/>
            <person name="Cuomo C.A."/>
            <person name="Kistler H.C."/>
            <person name="Rep M."/>
        </authorList>
    </citation>
    <scope>GENOME REANNOTATION</scope>
    <source>
        <strain evidence="4">ATCC MYA-4620 / CBS 123657 / FGSC 9075 / NRRL 31084 / PH-1</strain>
        <strain evidence="3">PH-1 / ATCC MYA-4620 / FGSC 9075 / NRRL 31084</strain>
    </source>
</reference>
<protein>
    <submittedName>
        <fullName evidence="2">Chromosome 2, complete genome</fullName>
    </submittedName>
</protein>
<accession>A0A098DEM1</accession>
<evidence type="ECO:0000313" key="4">
    <source>
        <dbReference type="Proteomes" id="UP000070720"/>
    </source>
</evidence>
<gene>
    <name evidence="2" type="ORF">FGRAMPH1_01T09167</name>
</gene>
<reference evidence="2 4" key="3">
    <citation type="journal article" date="2015" name="BMC Genomics">
        <title>The completed genome sequence of the pathogenic ascomycete fungus Fusarium graminearum.</title>
        <authorList>
            <person name="King R."/>
            <person name="Urban M."/>
            <person name="Hammond-Kosack M.C."/>
            <person name="Hassani-Pak K."/>
            <person name="Hammond-Kosack K.E."/>
        </authorList>
    </citation>
    <scope>NUCLEOTIDE SEQUENCE [LARGE SCALE GENOMIC DNA]</scope>
    <source>
        <strain evidence="4">ATCC MYA-4620 / CBS 123657 / FGSC 9075 / NRRL 31084 / PH-1</strain>
        <strain evidence="2">PH-1</strain>
    </source>
</reference>
<dbReference type="VEuPathDB" id="FungiDB:FGRAMPH1_01G09167"/>
<dbReference type="EnsemblFungi" id="CEF76386">
    <property type="protein sequence ID" value="CEF76386"/>
    <property type="gene ID" value="FGRRES_15463"/>
</dbReference>
<evidence type="ECO:0000313" key="2">
    <source>
        <dbReference type="EMBL" id="CEF76386.1"/>
    </source>
</evidence>
<proteinExistence type="predicted"/>